<proteinExistence type="inferred from homology"/>
<dbReference type="GO" id="GO:0019843">
    <property type="term" value="F:rRNA binding"/>
    <property type="evidence" value="ECO:0007669"/>
    <property type="project" value="UniProtKB-UniRule"/>
</dbReference>
<evidence type="ECO:0000256" key="2">
    <source>
        <dbReference type="ARBA" id="ARBA00022980"/>
    </source>
</evidence>
<dbReference type="SUPFAM" id="SSF141091">
    <property type="entry name" value="L21p-like"/>
    <property type="match status" value="1"/>
</dbReference>
<protein>
    <recommendedName>
        <fullName evidence="4">Large ribosomal subunit protein bL21</fullName>
    </recommendedName>
</protein>
<dbReference type="AlphaFoldDB" id="A0A2H0R5J5"/>
<dbReference type="GO" id="GO:0006412">
    <property type="term" value="P:translation"/>
    <property type="evidence" value="ECO:0007669"/>
    <property type="project" value="UniProtKB-UniRule"/>
</dbReference>
<evidence type="ECO:0000256" key="3">
    <source>
        <dbReference type="ARBA" id="ARBA00023274"/>
    </source>
</evidence>
<comment type="function">
    <text evidence="4 5">This protein binds to 23S rRNA in the presence of protein L20.</text>
</comment>
<reference evidence="6 7" key="1">
    <citation type="submission" date="2017-09" db="EMBL/GenBank/DDBJ databases">
        <title>Depth-based differentiation of microbial function through sediment-hosted aquifers and enrichment of novel symbionts in the deep terrestrial subsurface.</title>
        <authorList>
            <person name="Probst A.J."/>
            <person name="Ladd B."/>
            <person name="Jarett J.K."/>
            <person name="Geller-Mcgrath D.E."/>
            <person name="Sieber C.M."/>
            <person name="Emerson J.B."/>
            <person name="Anantharaman K."/>
            <person name="Thomas B.C."/>
            <person name="Malmstrom R."/>
            <person name="Stieglmeier M."/>
            <person name="Klingl A."/>
            <person name="Woyke T."/>
            <person name="Ryan C.M."/>
            <person name="Banfield J.F."/>
        </authorList>
    </citation>
    <scope>NUCLEOTIDE SEQUENCE [LARGE SCALE GENOMIC DNA]</scope>
    <source>
        <strain evidence="6">CG10_big_fil_rev_8_21_14_0_10_37_15</strain>
    </source>
</reference>
<comment type="similarity">
    <text evidence="1 4 5">Belongs to the bacterial ribosomal protein bL21 family.</text>
</comment>
<keyword evidence="4 5" id="KW-0699">rRNA-binding</keyword>
<evidence type="ECO:0000256" key="4">
    <source>
        <dbReference type="HAMAP-Rule" id="MF_01363"/>
    </source>
</evidence>
<organism evidence="6 7">
    <name type="scientific">Candidatus Yanofskybacteria bacterium CG10_big_fil_rev_8_21_14_0_10_37_15</name>
    <dbReference type="NCBI Taxonomy" id="1975097"/>
    <lineage>
        <taxon>Bacteria</taxon>
        <taxon>Candidatus Yanofskyibacteriota</taxon>
    </lineage>
</organism>
<dbReference type="InterPro" id="IPR001787">
    <property type="entry name" value="Ribosomal_bL21"/>
</dbReference>
<dbReference type="EMBL" id="PCXP01000021">
    <property type="protein sequence ID" value="PIR41773.1"/>
    <property type="molecule type" value="Genomic_DNA"/>
</dbReference>
<dbReference type="GO" id="GO:0003735">
    <property type="term" value="F:structural constituent of ribosome"/>
    <property type="evidence" value="ECO:0007669"/>
    <property type="project" value="InterPro"/>
</dbReference>
<dbReference type="PANTHER" id="PTHR21349:SF0">
    <property type="entry name" value="LARGE RIBOSOMAL SUBUNIT PROTEIN BL21M"/>
    <property type="match status" value="1"/>
</dbReference>
<dbReference type="InterPro" id="IPR028909">
    <property type="entry name" value="bL21-like"/>
</dbReference>
<accession>A0A2H0R5J5</accession>
<dbReference type="GO" id="GO:0005840">
    <property type="term" value="C:ribosome"/>
    <property type="evidence" value="ECO:0007669"/>
    <property type="project" value="UniProtKB-KW"/>
</dbReference>
<evidence type="ECO:0000256" key="5">
    <source>
        <dbReference type="RuleBase" id="RU000562"/>
    </source>
</evidence>
<name>A0A2H0R5J5_9BACT</name>
<dbReference type="NCBIfam" id="TIGR00061">
    <property type="entry name" value="L21"/>
    <property type="match status" value="1"/>
</dbReference>
<evidence type="ECO:0000313" key="6">
    <source>
        <dbReference type="EMBL" id="PIR41773.1"/>
    </source>
</evidence>
<comment type="caution">
    <text evidence="6">The sequence shown here is derived from an EMBL/GenBank/DDBJ whole genome shotgun (WGS) entry which is preliminary data.</text>
</comment>
<dbReference type="Proteomes" id="UP000230208">
    <property type="component" value="Unassembled WGS sequence"/>
</dbReference>
<gene>
    <name evidence="4 6" type="primary">rplU</name>
    <name evidence="6" type="ORF">COV30_01910</name>
</gene>
<evidence type="ECO:0000313" key="7">
    <source>
        <dbReference type="Proteomes" id="UP000230208"/>
    </source>
</evidence>
<comment type="subunit">
    <text evidence="4">Part of the 50S ribosomal subunit. Contacts protein L20.</text>
</comment>
<keyword evidence="4 5" id="KW-0694">RNA-binding</keyword>
<dbReference type="HAMAP" id="MF_01363">
    <property type="entry name" value="Ribosomal_bL21"/>
    <property type="match status" value="1"/>
</dbReference>
<keyword evidence="3 4" id="KW-0687">Ribonucleoprotein</keyword>
<dbReference type="Pfam" id="PF00829">
    <property type="entry name" value="Ribosomal_L21p"/>
    <property type="match status" value="1"/>
</dbReference>
<dbReference type="GO" id="GO:0005737">
    <property type="term" value="C:cytoplasm"/>
    <property type="evidence" value="ECO:0007669"/>
    <property type="project" value="UniProtKB-ARBA"/>
</dbReference>
<dbReference type="GO" id="GO:1990904">
    <property type="term" value="C:ribonucleoprotein complex"/>
    <property type="evidence" value="ECO:0007669"/>
    <property type="project" value="UniProtKB-KW"/>
</dbReference>
<keyword evidence="2 4" id="KW-0689">Ribosomal protein</keyword>
<dbReference type="InterPro" id="IPR036164">
    <property type="entry name" value="bL21-like_sf"/>
</dbReference>
<sequence length="113" mass="12529">MTFAVIKTGGKQYKVAEGDVLSIEKLIHENDEVVFDNVLLLVHSEKSDSNSETGTSAQIGKPTIPGAKVTAKVLEDGKAKKKMVFKYKSKTRQKKKKGHRQPYTKVQIIKITA</sequence>
<evidence type="ECO:0000256" key="1">
    <source>
        <dbReference type="ARBA" id="ARBA00008563"/>
    </source>
</evidence>
<dbReference type="PANTHER" id="PTHR21349">
    <property type="entry name" value="50S RIBOSOMAL PROTEIN L21"/>
    <property type="match status" value="1"/>
</dbReference>